<evidence type="ECO:0000256" key="1">
    <source>
        <dbReference type="SAM" id="Phobius"/>
    </source>
</evidence>
<organism evidence="2 3">
    <name type="scientific">Acaryochloris thomasi RCC1774</name>
    <dbReference type="NCBI Taxonomy" id="1764569"/>
    <lineage>
        <taxon>Bacteria</taxon>
        <taxon>Bacillati</taxon>
        <taxon>Cyanobacteriota</taxon>
        <taxon>Cyanophyceae</taxon>
        <taxon>Acaryochloridales</taxon>
        <taxon>Acaryochloridaceae</taxon>
        <taxon>Acaryochloris</taxon>
        <taxon>Acaryochloris thomasi</taxon>
    </lineage>
</organism>
<accession>A0A2W1JZR7</accession>
<evidence type="ECO:0000313" key="2">
    <source>
        <dbReference type="EMBL" id="PZD73941.1"/>
    </source>
</evidence>
<sequence>MFRKISLATLGLIVGGILAVLGLGGFIVRNPTLNLAGFFYGFPLFLGGLALKITELKPVPFTQPTSETVLALREQQATDIQNQVRQDVTRYRYGIDGHLDEQLGRIGLRPSNEECPSLVGLQEKTTDDAYTLVLEFASEDVALEAWQAKQEKITTFFGPGIEAVLQQPQENRIDLALISKPASP</sequence>
<evidence type="ECO:0000313" key="3">
    <source>
        <dbReference type="Proteomes" id="UP000248857"/>
    </source>
</evidence>
<dbReference type="Proteomes" id="UP000248857">
    <property type="component" value="Unassembled WGS sequence"/>
</dbReference>
<dbReference type="PANTHER" id="PTHR35551:SF1">
    <property type="entry name" value="ACCLIMATION OF PHOTOSYNTHESIS TO ENVIRONMENT"/>
    <property type="match status" value="1"/>
</dbReference>
<keyword evidence="1" id="KW-0472">Membrane</keyword>
<dbReference type="PANTHER" id="PTHR35551">
    <property type="match status" value="1"/>
</dbReference>
<name>A0A2W1JZR7_9CYAN</name>
<dbReference type="OrthoDB" id="542452at2"/>
<evidence type="ECO:0008006" key="4">
    <source>
        <dbReference type="Google" id="ProtNLM"/>
    </source>
</evidence>
<keyword evidence="3" id="KW-1185">Reference proteome</keyword>
<feature type="transmembrane region" description="Helical" evidence="1">
    <location>
        <begin position="33"/>
        <end position="51"/>
    </location>
</feature>
<protein>
    <recommendedName>
        <fullName evidence="4">DUF2854 domain-containing protein</fullName>
    </recommendedName>
</protein>
<proteinExistence type="predicted"/>
<dbReference type="EMBL" id="PQWO01000004">
    <property type="protein sequence ID" value="PZD73941.1"/>
    <property type="molecule type" value="Genomic_DNA"/>
</dbReference>
<keyword evidence="1" id="KW-0812">Transmembrane</keyword>
<keyword evidence="1" id="KW-1133">Transmembrane helix</keyword>
<dbReference type="RefSeq" id="WP_110985741.1">
    <property type="nucleotide sequence ID" value="NZ_CAWNWM010000004.1"/>
</dbReference>
<dbReference type="InterPro" id="IPR021275">
    <property type="entry name" value="DUF2854"/>
</dbReference>
<dbReference type="Pfam" id="PF11016">
    <property type="entry name" value="DUF2854"/>
    <property type="match status" value="1"/>
</dbReference>
<dbReference type="AlphaFoldDB" id="A0A2W1JZR7"/>
<gene>
    <name evidence="2" type="ORF">C1752_01793</name>
</gene>
<comment type="caution">
    <text evidence="2">The sequence shown here is derived from an EMBL/GenBank/DDBJ whole genome shotgun (WGS) entry which is preliminary data.</text>
</comment>
<reference evidence="2 3" key="1">
    <citation type="journal article" date="2018" name="Sci. Rep.">
        <title>A novel species of the marine cyanobacterium Acaryochloris with a unique pigment content and lifestyle.</title>
        <authorList>
            <person name="Partensky F."/>
            <person name="Six C."/>
            <person name="Ratin M."/>
            <person name="Garczarek L."/>
            <person name="Vaulot D."/>
            <person name="Probert I."/>
            <person name="Calteau A."/>
            <person name="Gourvil P."/>
            <person name="Marie D."/>
            <person name="Grebert T."/>
            <person name="Bouchier C."/>
            <person name="Le Panse S."/>
            <person name="Gachenot M."/>
            <person name="Rodriguez F."/>
            <person name="Garrido J.L."/>
        </authorList>
    </citation>
    <scope>NUCLEOTIDE SEQUENCE [LARGE SCALE GENOMIC DNA]</scope>
    <source>
        <strain evidence="2 3">RCC1774</strain>
    </source>
</reference>
<feature type="transmembrane region" description="Helical" evidence="1">
    <location>
        <begin position="7"/>
        <end position="27"/>
    </location>
</feature>